<dbReference type="EMBL" id="CAMXCT030001280">
    <property type="protein sequence ID" value="CAL4775898.1"/>
    <property type="molecule type" value="Genomic_DNA"/>
</dbReference>
<dbReference type="EMBL" id="CAMXCT010001280">
    <property type="protein sequence ID" value="CAI3988586.1"/>
    <property type="molecule type" value="Genomic_DNA"/>
</dbReference>
<dbReference type="OrthoDB" id="419730at2759"/>
<dbReference type="EMBL" id="CAMXCT020001280">
    <property type="protein sequence ID" value="CAL1141961.1"/>
    <property type="molecule type" value="Genomic_DNA"/>
</dbReference>
<keyword evidence="3" id="KW-1185">Reference proteome</keyword>
<evidence type="ECO:0000313" key="3">
    <source>
        <dbReference type="Proteomes" id="UP001152797"/>
    </source>
</evidence>
<evidence type="ECO:0000313" key="2">
    <source>
        <dbReference type="EMBL" id="CAL1141961.1"/>
    </source>
</evidence>
<accession>A0A9P1CE29</accession>
<evidence type="ECO:0000313" key="1">
    <source>
        <dbReference type="EMBL" id="CAI3988586.1"/>
    </source>
</evidence>
<sequence length="361" mass="39879">MPKQGSSGFEARLEELREEFPGCIDLAVPKEARDWSDADLRNFFESGGFIKPLKKEAPEASPPPSAGLVQGPQFSVPEALQLQEKLLAGFKHMDFHQKLKRLQLQYPQRKQKGHPDGSSYFEAFEVLVMTVFCGILPTHGLRGDWDGVGDMFAQMASALKNPKVKKQHEEINTLLGLPRDARLAASRREDLIVYCPGGDGTVLVPGSRGVIEDEDGDVAHEFLVEDEATGELRASFATNTWFRALQTVAIRSSPSIKSISVGACTKGQRLSVQRILNDRWLQLHESELQALGVPEAPASGGGYLPKKLRGRSLREGDRRDLGKYQCVLPLVLFRVFTAKKSRCLLILLSVSAPSSLRQFGL</sequence>
<gene>
    <name evidence="1" type="ORF">C1SCF055_LOCUS15734</name>
</gene>
<comment type="caution">
    <text evidence="1">The sequence shown here is derived from an EMBL/GenBank/DDBJ whole genome shotgun (WGS) entry which is preliminary data.</text>
</comment>
<dbReference type="Proteomes" id="UP001152797">
    <property type="component" value="Unassembled WGS sequence"/>
</dbReference>
<organism evidence="1">
    <name type="scientific">Cladocopium goreaui</name>
    <dbReference type="NCBI Taxonomy" id="2562237"/>
    <lineage>
        <taxon>Eukaryota</taxon>
        <taxon>Sar</taxon>
        <taxon>Alveolata</taxon>
        <taxon>Dinophyceae</taxon>
        <taxon>Suessiales</taxon>
        <taxon>Symbiodiniaceae</taxon>
        <taxon>Cladocopium</taxon>
    </lineage>
</organism>
<name>A0A9P1CE29_9DINO</name>
<reference evidence="1" key="1">
    <citation type="submission" date="2022-10" db="EMBL/GenBank/DDBJ databases">
        <authorList>
            <person name="Chen Y."/>
            <person name="Dougan E. K."/>
            <person name="Chan C."/>
            <person name="Rhodes N."/>
            <person name="Thang M."/>
        </authorList>
    </citation>
    <scope>NUCLEOTIDE SEQUENCE</scope>
</reference>
<dbReference type="AlphaFoldDB" id="A0A9P1CE29"/>
<proteinExistence type="predicted"/>
<reference evidence="2" key="2">
    <citation type="submission" date="2024-04" db="EMBL/GenBank/DDBJ databases">
        <authorList>
            <person name="Chen Y."/>
            <person name="Shah S."/>
            <person name="Dougan E. K."/>
            <person name="Thang M."/>
            <person name="Chan C."/>
        </authorList>
    </citation>
    <scope>NUCLEOTIDE SEQUENCE [LARGE SCALE GENOMIC DNA]</scope>
</reference>
<protein>
    <submittedName>
        <fullName evidence="1">Uncharacterized protein</fullName>
    </submittedName>
</protein>